<dbReference type="EMBL" id="JAKNSF020000032">
    <property type="protein sequence ID" value="KAK7728663.1"/>
    <property type="molecule type" value="Genomic_DNA"/>
</dbReference>
<gene>
    <name evidence="15" type="ORF">SLS63_006524</name>
</gene>
<evidence type="ECO:0000256" key="12">
    <source>
        <dbReference type="SAM" id="MobiDB-lite"/>
    </source>
</evidence>
<evidence type="ECO:0000256" key="9">
    <source>
        <dbReference type="ARBA" id="ARBA00022968"/>
    </source>
</evidence>
<dbReference type="PANTHER" id="PTHR23033">
    <property type="entry name" value="BETA1,3-GALACTOSYLTRANSFERASE"/>
    <property type="match status" value="1"/>
</dbReference>
<evidence type="ECO:0000256" key="3">
    <source>
        <dbReference type="ARBA" id="ARBA00006462"/>
    </source>
</evidence>
<proteinExistence type="inferred from homology"/>
<keyword evidence="7 13" id="KW-0812">Transmembrane</keyword>
<dbReference type="Pfam" id="PF02434">
    <property type="entry name" value="Fringe"/>
    <property type="match status" value="1"/>
</dbReference>
<evidence type="ECO:0000256" key="10">
    <source>
        <dbReference type="ARBA" id="ARBA00022989"/>
    </source>
</evidence>
<evidence type="ECO:0000256" key="4">
    <source>
        <dbReference type="ARBA" id="ARBA00012557"/>
    </source>
</evidence>
<comment type="caution">
    <text evidence="15">The sequence shown here is derived from an EMBL/GenBank/DDBJ whole genome shotgun (WGS) entry which is preliminary data.</text>
</comment>
<name>A0ABR1P7Z4_DIAER</name>
<evidence type="ECO:0000256" key="2">
    <source>
        <dbReference type="ARBA" id="ARBA00004922"/>
    </source>
</evidence>
<evidence type="ECO:0000256" key="11">
    <source>
        <dbReference type="ARBA" id="ARBA00023136"/>
    </source>
</evidence>
<evidence type="ECO:0000256" key="5">
    <source>
        <dbReference type="ARBA" id="ARBA00022676"/>
    </source>
</evidence>
<keyword evidence="10 13" id="KW-1133">Transmembrane helix</keyword>
<feature type="transmembrane region" description="Helical" evidence="13">
    <location>
        <begin position="12"/>
        <end position="29"/>
    </location>
</feature>
<keyword evidence="16" id="KW-1185">Reference proteome</keyword>
<organism evidence="15 16">
    <name type="scientific">Diaporthe eres</name>
    <name type="common">Phomopsis oblonga</name>
    <dbReference type="NCBI Taxonomy" id="83184"/>
    <lineage>
        <taxon>Eukaryota</taxon>
        <taxon>Fungi</taxon>
        <taxon>Dikarya</taxon>
        <taxon>Ascomycota</taxon>
        <taxon>Pezizomycotina</taxon>
        <taxon>Sordariomycetes</taxon>
        <taxon>Sordariomycetidae</taxon>
        <taxon>Diaporthales</taxon>
        <taxon>Diaporthaceae</taxon>
        <taxon>Diaporthe</taxon>
        <taxon>Diaporthe eres species complex</taxon>
    </lineage>
</organism>
<dbReference type="Gene3D" id="3.90.550.50">
    <property type="match status" value="1"/>
</dbReference>
<evidence type="ECO:0000313" key="16">
    <source>
        <dbReference type="Proteomes" id="UP001430848"/>
    </source>
</evidence>
<evidence type="ECO:0000313" key="15">
    <source>
        <dbReference type="EMBL" id="KAK7728663.1"/>
    </source>
</evidence>
<accession>A0ABR1P7Z4</accession>
<keyword evidence="8" id="KW-0547">Nucleotide-binding</keyword>
<comment type="similarity">
    <text evidence="3">Belongs to the glycosyltransferase 31 family. Beta3-Gal-T subfamily.</text>
</comment>
<feature type="compositionally biased region" description="Polar residues" evidence="12">
    <location>
        <begin position="39"/>
        <end position="55"/>
    </location>
</feature>
<evidence type="ECO:0000256" key="1">
    <source>
        <dbReference type="ARBA" id="ARBA00004606"/>
    </source>
</evidence>
<dbReference type="Proteomes" id="UP001430848">
    <property type="component" value="Unassembled WGS sequence"/>
</dbReference>
<dbReference type="InterPro" id="IPR026050">
    <property type="entry name" value="C1GALT1/C1GALT1_chp1"/>
</dbReference>
<keyword evidence="6" id="KW-0808">Transferase</keyword>
<feature type="region of interest" description="Disordered" evidence="12">
    <location>
        <begin position="39"/>
        <end position="76"/>
    </location>
</feature>
<comment type="pathway">
    <text evidence="2">Protein modification; protein glycosylation.</text>
</comment>
<dbReference type="EC" id="2.4.1.122" evidence="4"/>
<evidence type="ECO:0000259" key="14">
    <source>
        <dbReference type="Pfam" id="PF02434"/>
    </source>
</evidence>
<feature type="domain" description="Fringe-like glycosyltransferase" evidence="14">
    <location>
        <begin position="207"/>
        <end position="277"/>
    </location>
</feature>
<sequence length="509" mass="57345">MSFRRVYRDNRKVPPIIGLITICLLWWFIDPSARNSLPLRTSTAPPAGSGSNHAPTQEDPHTTQEDIVFSNSPSNDKGTALTDDDVLLIIKTGSTVLWRRLPIHLSTTLAPDRVKANGTVIYSDAEAKVANHTVIDILAQLPKYVKESPAFELYRAIRDWDETNYYLEQTGLPGDVDFHEGPPGGWRLDKYKFLPLMQHAGKEWPHVKWYIYTEDDTYLFLPNILLYLSEYDHHQSHYIGGLGEKLGTTFAHGGSGFALSRGAWEKSFGRGGDLVTKYQRFVDEACCGDYALGKVLNDYDVWFGDGKDDRADGGSWGFNGLPHWKIEFSQKNWCKPVLTWHHAHNRDIARYYELERSWDFMDWHKIKLWGPDEPIRSGVSSPQQRKRWIWSDGPLPNAVFNVPPTPRWDPEKANDHVIFGIDGAVCGNESSALALRQGEKSHEDDSNSDMEITVGGNKFTCNSMPATCGGAVFDRMIERRGAGAVFTRDISATVEQELHYGTIVVAVDG</sequence>
<reference evidence="15 16" key="1">
    <citation type="submission" date="2024-02" db="EMBL/GenBank/DDBJ databases">
        <title>De novo assembly and annotation of 12 fungi associated with fruit tree decline syndrome in Ontario, Canada.</title>
        <authorList>
            <person name="Sulman M."/>
            <person name="Ellouze W."/>
            <person name="Ilyukhin E."/>
        </authorList>
    </citation>
    <scope>NUCLEOTIDE SEQUENCE [LARGE SCALE GENOMIC DNA]</scope>
    <source>
        <strain evidence="15 16">M169</strain>
    </source>
</reference>
<comment type="subcellular location">
    <subcellularLocation>
        <location evidence="1">Membrane</location>
        <topology evidence="1">Single-pass type II membrane protein</topology>
    </subcellularLocation>
</comment>
<keyword evidence="9" id="KW-0735">Signal-anchor</keyword>
<evidence type="ECO:0000256" key="8">
    <source>
        <dbReference type="ARBA" id="ARBA00022741"/>
    </source>
</evidence>
<dbReference type="InterPro" id="IPR003378">
    <property type="entry name" value="Fringe-like_glycosylTrfase"/>
</dbReference>
<evidence type="ECO:0000256" key="6">
    <source>
        <dbReference type="ARBA" id="ARBA00022679"/>
    </source>
</evidence>
<evidence type="ECO:0000256" key="13">
    <source>
        <dbReference type="SAM" id="Phobius"/>
    </source>
</evidence>
<protein>
    <recommendedName>
        <fullName evidence="4">N-acetylgalactosaminide beta-1,3-galactosyltransferase</fullName>
        <ecNumber evidence="4">2.4.1.122</ecNumber>
    </recommendedName>
</protein>
<keyword evidence="11 13" id="KW-0472">Membrane</keyword>
<evidence type="ECO:0000256" key="7">
    <source>
        <dbReference type="ARBA" id="ARBA00022692"/>
    </source>
</evidence>
<dbReference type="PANTHER" id="PTHR23033:SF47">
    <property type="entry name" value="APPLE DOMAIN-CONTAINING PROTEIN-RELATED"/>
    <property type="match status" value="1"/>
</dbReference>
<keyword evidence="5" id="KW-0328">Glycosyltransferase</keyword>